<evidence type="ECO:0000313" key="5">
    <source>
        <dbReference type="EMBL" id="WVN90964.1"/>
    </source>
</evidence>
<evidence type="ECO:0000256" key="1">
    <source>
        <dbReference type="ARBA" id="ARBA00022741"/>
    </source>
</evidence>
<evidence type="ECO:0000313" key="6">
    <source>
        <dbReference type="Proteomes" id="UP000094043"/>
    </source>
</evidence>
<dbReference type="CDD" id="cd01856">
    <property type="entry name" value="YlqF"/>
    <property type="match status" value="1"/>
</dbReference>
<reference evidence="5" key="1">
    <citation type="submission" date="2016-06" db="EMBL/GenBank/DDBJ databases">
        <authorList>
            <person name="Cuomo C."/>
            <person name="Litvintseva A."/>
            <person name="Heitman J."/>
            <person name="Chen Y."/>
            <person name="Sun S."/>
            <person name="Springer D."/>
            <person name="Dromer F."/>
            <person name="Young S."/>
            <person name="Zeng Q."/>
            <person name="Chapman S."/>
            <person name="Gujja S."/>
            <person name="Saif S."/>
            <person name="Birren B."/>
        </authorList>
    </citation>
    <scope>NUCLEOTIDE SEQUENCE</scope>
    <source>
        <strain evidence="5">CBS 7841</strain>
    </source>
</reference>
<dbReference type="Proteomes" id="UP000094043">
    <property type="component" value="Chromosome 8"/>
</dbReference>
<evidence type="ECO:0000256" key="2">
    <source>
        <dbReference type="ARBA" id="ARBA00023134"/>
    </source>
</evidence>
<dbReference type="VEuPathDB" id="FungiDB:L203_00919"/>
<dbReference type="GO" id="GO:0005739">
    <property type="term" value="C:mitochondrion"/>
    <property type="evidence" value="ECO:0007669"/>
    <property type="project" value="TreeGrafter"/>
</dbReference>
<keyword evidence="6" id="KW-1185">Reference proteome</keyword>
<feature type="domain" description="G" evidence="4">
    <location>
        <begin position="141"/>
        <end position="214"/>
    </location>
</feature>
<protein>
    <recommendedName>
        <fullName evidence="4">G domain-containing protein</fullName>
    </recommendedName>
</protein>
<dbReference type="FunFam" id="1.10.1580.10:FF:000013">
    <property type="entry name" value="Chromosome 1, whole genome shotgun sequence"/>
    <property type="match status" value="1"/>
</dbReference>
<organism evidence="5 6">
    <name type="scientific">Cryptococcus depauperatus CBS 7841</name>
    <dbReference type="NCBI Taxonomy" id="1295531"/>
    <lineage>
        <taxon>Eukaryota</taxon>
        <taxon>Fungi</taxon>
        <taxon>Dikarya</taxon>
        <taxon>Basidiomycota</taxon>
        <taxon>Agaricomycotina</taxon>
        <taxon>Tremellomycetes</taxon>
        <taxon>Tremellales</taxon>
        <taxon>Cryptococcaceae</taxon>
        <taxon>Cryptococcus</taxon>
    </lineage>
</organism>
<dbReference type="InterPro" id="IPR027417">
    <property type="entry name" value="P-loop_NTPase"/>
</dbReference>
<dbReference type="EMBL" id="CP143791">
    <property type="protein sequence ID" value="WVN90964.1"/>
    <property type="molecule type" value="Genomic_DNA"/>
</dbReference>
<dbReference type="GO" id="GO:0003924">
    <property type="term" value="F:GTPase activity"/>
    <property type="evidence" value="ECO:0007669"/>
    <property type="project" value="TreeGrafter"/>
</dbReference>
<feature type="region of interest" description="Disordered" evidence="3">
    <location>
        <begin position="415"/>
        <end position="445"/>
    </location>
</feature>
<dbReference type="KEGG" id="cdep:91090417"/>
<dbReference type="Gene3D" id="3.40.50.300">
    <property type="entry name" value="P-loop containing nucleotide triphosphate hydrolases"/>
    <property type="match status" value="1"/>
</dbReference>
<dbReference type="RefSeq" id="XP_066071664.1">
    <property type="nucleotide sequence ID" value="XM_066215567.1"/>
</dbReference>
<proteinExistence type="predicted"/>
<dbReference type="PANTHER" id="PTHR45782:SF4">
    <property type="entry name" value="MITOCHONDRIAL RIBOSOME-ASSOCIATED GTPASE 1"/>
    <property type="match status" value="1"/>
</dbReference>
<keyword evidence="1" id="KW-0547">Nucleotide-binding</keyword>
<dbReference type="SUPFAM" id="SSF52540">
    <property type="entry name" value="P-loop containing nucleoside triphosphate hydrolases"/>
    <property type="match status" value="1"/>
</dbReference>
<gene>
    <name evidence="5" type="ORF">L203_106209</name>
</gene>
<dbReference type="Gene3D" id="1.10.1580.10">
    <property type="match status" value="1"/>
</dbReference>
<accession>A0A1E3IVJ4</accession>
<feature type="region of interest" description="Disordered" evidence="3">
    <location>
        <begin position="372"/>
        <end position="394"/>
    </location>
</feature>
<dbReference type="GO" id="GO:0005525">
    <property type="term" value="F:GTP binding"/>
    <property type="evidence" value="ECO:0007669"/>
    <property type="project" value="UniProtKB-KW"/>
</dbReference>
<feature type="compositionally biased region" description="Polar residues" evidence="3">
    <location>
        <begin position="375"/>
        <end position="387"/>
    </location>
</feature>
<reference evidence="5" key="3">
    <citation type="submission" date="2024-01" db="EMBL/GenBank/DDBJ databases">
        <authorList>
            <person name="Coelho M.A."/>
            <person name="David-Palma M."/>
            <person name="Shea T."/>
            <person name="Sun S."/>
            <person name="Cuomo C.A."/>
            <person name="Heitman J."/>
        </authorList>
    </citation>
    <scope>NUCLEOTIDE SEQUENCE</scope>
    <source>
        <strain evidence="5">CBS 7841</strain>
    </source>
</reference>
<dbReference type="InterPro" id="IPR023179">
    <property type="entry name" value="GTP-bd_ortho_bundle_sf"/>
</dbReference>
<dbReference type="OrthoDB" id="269151at2759"/>
<evidence type="ECO:0000259" key="4">
    <source>
        <dbReference type="Pfam" id="PF01926"/>
    </source>
</evidence>
<dbReference type="GeneID" id="91090417"/>
<keyword evidence="2" id="KW-0342">GTP-binding</keyword>
<reference evidence="5" key="2">
    <citation type="journal article" date="2022" name="Elife">
        <title>Obligate sexual reproduction of a homothallic fungus closely related to the Cryptococcus pathogenic species complex.</title>
        <authorList>
            <person name="Passer A.R."/>
            <person name="Clancey S.A."/>
            <person name="Shea T."/>
            <person name="David-Palma M."/>
            <person name="Averette A.F."/>
            <person name="Boekhout T."/>
            <person name="Porcel B.M."/>
            <person name="Nowrousian M."/>
            <person name="Cuomo C.A."/>
            <person name="Sun S."/>
            <person name="Heitman J."/>
            <person name="Coelho M.A."/>
        </authorList>
    </citation>
    <scope>NUCLEOTIDE SEQUENCE</scope>
    <source>
        <strain evidence="5">CBS 7841</strain>
    </source>
</reference>
<evidence type="ECO:0000256" key="3">
    <source>
        <dbReference type="SAM" id="MobiDB-lite"/>
    </source>
</evidence>
<sequence length="445" mass="49737">MSFFPRSSFPFSSCTPSWFAGHMARSLRELPPLLEDMNLVIEARDARLPLTSINPAFDGVLRKWKDRDKGRGVGRERLVVYTKRDLADARLEGPLEKAFLQHGKQQIMFADTRKDKDVSQVLRHAVDLARIHGPYTPTFSILVLGMPNVGKSSLLNALRRVGIRKGKAFATGAMAGVTKKLTGTVKIHEDPDVYVYDTPGIMTPYLGAGQDGQEKGLKLALTVGIKEGLFDLEEMTDYLLWKMNRRLVSEPLFSPYLSVLSLPQNFLPTDHLPTFLSALSDRLAVKQKGGEPDWEAIMKWLLKHWRDGKLGEWTLDELVPYRQHSLSLKEDKIISTAETEDPNPSIAINEGSLDSQVSDTVARYFESLSSSTSSILPNESKSASQQRKINKNKRLREKDAKLRVKGIKVKKREEWLPGGMVGGRKRGLAPKSMMGAAGRAKRGRG</sequence>
<dbReference type="GO" id="GO:0032543">
    <property type="term" value="P:mitochondrial translation"/>
    <property type="evidence" value="ECO:0007669"/>
    <property type="project" value="TreeGrafter"/>
</dbReference>
<dbReference type="Pfam" id="PF01926">
    <property type="entry name" value="MMR_HSR1"/>
    <property type="match status" value="1"/>
</dbReference>
<dbReference type="InterPro" id="IPR006073">
    <property type="entry name" value="GTP-bd"/>
</dbReference>
<dbReference type="AlphaFoldDB" id="A0A1E3IVJ4"/>
<dbReference type="PANTHER" id="PTHR45782">
    <property type="entry name" value="MITOCHONDRIAL RIBOSOME-ASSOCIATED GTPASE 1"/>
    <property type="match status" value="1"/>
</dbReference>
<name>A0A1E3IVJ4_9TREE</name>